<dbReference type="RefSeq" id="WP_201684042.1">
    <property type="nucleotide sequence ID" value="NZ_JAEQNA010000003.1"/>
</dbReference>
<dbReference type="Pfam" id="PF04280">
    <property type="entry name" value="Tim44"/>
    <property type="match status" value="1"/>
</dbReference>
<evidence type="ECO:0000256" key="1">
    <source>
        <dbReference type="SAM" id="MobiDB-lite"/>
    </source>
</evidence>
<feature type="transmembrane region" description="Helical" evidence="2">
    <location>
        <begin position="84"/>
        <end position="104"/>
    </location>
</feature>
<dbReference type="InterPro" id="IPR007379">
    <property type="entry name" value="Tim44-like_dom"/>
</dbReference>
<protein>
    <submittedName>
        <fullName evidence="5">Tim44 domain-containing protein</fullName>
    </submittedName>
</protein>
<dbReference type="PANTHER" id="PTHR41542:SF1">
    <property type="entry name" value="BLL5807 PROTEIN"/>
    <property type="match status" value="1"/>
</dbReference>
<reference evidence="5" key="1">
    <citation type="submission" date="2021-01" db="EMBL/GenBank/DDBJ databases">
        <title>Ramlibacter sp. strain AW1 16S ribosomal RNA gene Genome sequencing and assembly.</title>
        <authorList>
            <person name="Kang M."/>
        </authorList>
    </citation>
    <scope>NUCLEOTIDE SEQUENCE</scope>
    <source>
        <strain evidence="5">AW1</strain>
    </source>
</reference>
<feature type="compositionally biased region" description="Low complexity" evidence="1">
    <location>
        <begin position="50"/>
        <end position="79"/>
    </location>
</feature>
<keyword evidence="2" id="KW-0812">Transmembrane</keyword>
<keyword evidence="2" id="KW-1133">Transmembrane helix</keyword>
<feature type="domain" description="Tim44-like" evidence="4">
    <location>
        <begin position="196"/>
        <end position="330"/>
    </location>
</feature>
<keyword evidence="3" id="KW-0732">Signal</keyword>
<comment type="caution">
    <text evidence="5">The sequence shown here is derived from an EMBL/GenBank/DDBJ whole genome shotgun (WGS) entry which is preliminary data.</text>
</comment>
<organism evidence="5 6">
    <name type="scientific">Ramlibacter aurantiacus</name>
    <dbReference type="NCBI Taxonomy" id="2801330"/>
    <lineage>
        <taxon>Bacteria</taxon>
        <taxon>Pseudomonadati</taxon>
        <taxon>Pseudomonadota</taxon>
        <taxon>Betaproteobacteria</taxon>
        <taxon>Burkholderiales</taxon>
        <taxon>Comamonadaceae</taxon>
        <taxon>Ramlibacter</taxon>
    </lineage>
</organism>
<dbReference type="Gene3D" id="3.10.450.240">
    <property type="match status" value="1"/>
</dbReference>
<sequence length="332" mass="34667">MKIWSTLLACTLLLASVDADARRMGGGRSIGKQSGNVTQRQATPQPPAGTPATAPQQGTAAAPAQRQAAPGATPATPARSPMRGLLGGLAAGLGLAWLASALGFGPQFAQFLLFALLALVIMVVVGMVMRARRGGAPAAGGRPYAFQGAGAPAEQAAAPRQYSPHNVGNDASARPFERSSMAYDAARHGGGVQIGSTLAGDRDWGVPAGFDVAGFVEAAKRNFVLLQDCWDGADLTTLRSMMTDEMLGEIRNQLREREQQGGTPGKTEVVMLDAQFLGIEDLGDDYLASVEFSGLIREAPSAGPTPFREVWNMIKSKRGPSGWLVAGLQPLQ</sequence>
<evidence type="ECO:0000313" key="5">
    <source>
        <dbReference type="EMBL" id="MBL0420979.1"/>
    </source>
</evidence>
<feature type="region of interest" description="Disordered" evidence="1">
    <location>
        <begin position="25"/>
        <end position="80"/>
    </location>
</feature>
<name>A0A937D1X2_9BURK</name>
<dbReference type="SUPFAM" id="SSF54427">
    <property type="entry name" value="NTF2-like"/>
    <property type="match status" value="1"/>
</dbReference>
<feature type="chain" id="PRO_5038109398" evidence="3">
    <location>
        <begin position="22"/>
        <end position="332"/>
    </location>
</feature>
<evidence type="ECO:0000259" key="4">
    <source>
        <dbReference type="SMART" id="SM00978"/>
    </source>
</evidence>
<feature type="signal peptide" evidence="3">
    <location>
        <begin position="1"/>
        <end position="21"/>
    </location>
</feature>
<evidence type="ECO:0000256" key="2">
    <source>
        <dbReference type="SAM" id="Phobius"/>
    </source>
</evidence>
<dbReference type="Proteomes" id="UP000613011">
    <property type="component" value="Unassembled WGS sequence"/>
</dbReference>
<proteinExistence type="predicted"/>
<dbReference type="InterPro" id="IPR032710">
    <property type="entry name" value="NTF2-like_dom_sf"/>
</dbReference>
<evidence type="ECO:0000313" key="6">
    <source>
        <dbReference type="Proteomes" id="UP000613011"/>
    </source>
</evidence>
<accession>A0A937D1X2</accession>
<evidence type="ECO:0000256" key="3">
    <source>
        <dbReference type="SAM" id="SignalP"/>
    </source>
</evidence>
<dbReference type="AlphaFoldDB" id="A0A937D1X2"/>
<feature type="transmembrane region" description="Helical" evidence="2">
    <location>
        <begin position="111"/>
        <end position="129"/>
    </location>
</feature>
<dbReference type="SMART" id="SM00978">
    <property type="entry name" value="Tim44"/>
    <property type="match status" value="1"/>
</dbReference>
<gene>
    <name evidence="5" type="ORF">JI739_11535</name>
</gene>
<dbReference type="EMBL" id="JAEQNA010000003">
    <property type="protein sequence ID" value="MBL0420979.1"/>
    <property type="molecule type" value="Genomic_DNA"/>
</dbReference>
<keyword evidence="6" id="KW-1185">Reference proteome</keyword>
<dbReference type="PANTHER" id="PTHR41542">
    <property type="entry name" value="BLL5807 PROTEIN"/>
    <property type="match status" value="1"/>
</dbReference>
<keyword evidence="2" id="KW-0472">Membrane</keyword>